<reference evidence="2 3" key="1">
    <citation type="submission" date="2024-09" db="EMBL/GenBank/DDBJ databases">
        <title>Genome sequencing and assembly of Phytophthora oleae, isolate VK10A, causative agent of rot of olive drupes.</title>
        <authorList>
            <person name="Conti Taguali S."/>
            <person name="Riolo M."/>
            <person name="La Spada F."/>
            <person name="Cacciola S.O."/>
            <person name="Dionisio G."/>
        </authorList>
    </citation>
    <scope>NUCLEOTIDE SEQUENCE [LARGE SCALE GENOMIC DNA]</scope>
    <source>
        <strain evidence="2 3">VK10A</strain>
    </source>
</reference>
<organism evidence="2 3">
    <name type="scientific">Phytophthora oleae</name>
    <dbReference type="NCBI Taxonomy" id="2107226"/>
    <lineage>
        <taxon>Eukaryota</taxon>
        <taxon>Sar</taxon>
        <taxon>Stramenopiles</taxon>
        <taxon>Oomycota</taxon>
        <taxon>Peronosporomycetes</taxon>
        <taxon>Peronosporales</taxon>
        <taxon>Peronosporaceae</taxon>
        <taxon>Phytophthora</taxon>
    </lineage>
</organism>
<accession>A0ABD3ESS4</accession>
<keyword evidence="1" id="KW-0472">Membrane</keyword>
<proteinExistence type="predicted"/>
<sequence length="117" mass="12626">MSVLHFMPSLPLFPDKSRPPQISIPVMSQCVSSVVRSPPVPPDLAPPVASKPAMVMPWDFVLQVARGERNLDHVAVVLKASLFTNIVIVISMTSIAIASHSLALLSALVENMVDLFV</sequence>
<dbReference type="AlphaFoldDB" id="A0ABD3ESS4"/>
<gene>
    <name evidence="2" type="ORF">V7S43_017676</name>
</gene>
<evidence type="ECO:0000313" key="3">
    <source>
        <dbReference type="Proteomes" id="UP001632037"/>
    </source>
</evidence>
<evidence type="ECO:0000313" key="2">
    <source>
        <dbReference type="EMBL" id="KAL3657357.1"/>
    </source>
</evidence>
<keyword evidence="3" id="KW-1185">Reference proteome</keyword>
<keyword evidence="1" id="KW-1133">Transmembrane helix</keyword>
<feature type="transmembrane region" description="Helical" evidence="1">
    <location>
        <begin position="86"/>
        <end position="109"/>
    </location>
</feature>
<protein>
    <submittedName>
        <fullName evidence="2">Uncharacterized protein</fullName>
    </submittedName>
</protein>
<evidence type="ECO:0000256" key="1">
    <source>
        <dbReference type="SAM" id="Phobius"/>
    </source>
</evidence>
<dbReference type="EMBL" id="JBIMZQ010000065">
    <property type="protein sequence ID" value="KAL3657357.1"/>
    <property type="molecule type" value="Genomic_DNA"/>
</dbReference>
<dbReference type="Proteomes" id="UP001632037">
    <property type="component" value="Unassembled WGS sequence"/>
</dbReference>
<keyword evidence="1" id="KW-0812">Transmembrane</keyword>
<comment type="caution">
    <text evidence="2">The sequence shown here is derived from an EMBL/GenBank/DDBJ whole genome shotgun (WGS) entry which is preliminary data.</text>
</comment>
<name>A0ABD3ESS4_9STRA</name>